<reference evidence="2 3" key="1">
    <citation type="submission" date="2016-02" db="EMBL/GenBank/DDBJ databases">
        <title>Complete genome sequencing and analysis of ATSB10, Dyella thiooxydans isolated from rhizosphere soil of sunflower (Helianthus annuus L.).</title>
        <authorList>
            <person name="Lee Y."/>
            <person name="Hwangbo K."/>
            <person name="Chung H."/>
            <person name="Yoo J."/>
            <person name="Kim K.Y."/>
            <person name="Sa T.M."/>
            <person name="Um Y."/>
            <person name="Madhaiyan M."/>
        </authorList>
    </citation>
    <scope>NUCLEOTIDE SEQUENCE [LARGE SCALE GENOMIC DNA]</scope>
    <source>
        <strain evidence="2 3">ATSB10</strain>
    </source>
</reference>
<dbReference type="RefSeq" id="WP_063669868.1">
    <property type="nucleotide sequence ID" value="NZ_CP014841.1"/>
</dbReference>
<feature type="chain" id="PRO_5007818410" description="Transporter" evidence="1">
    <location>
        <begin position="26"/>
        <end position="280"/>
    </location>
</feature>
<accession>A0A160MY21</accession>
<keyword evidence="3" id="KW-1185">Reference proteome</keyword>
<evidence type="ECO:0008006" key="4">
    <source>
        <dbReference type="Google" id="ProtNLM"/>
    </source>
</evidence>
<dbReference type="AlphaFoldDB" id="A0A160MY21"/>
<evidence type="ECO:0000313" key="3">
    <source>
        <dbReference type="Proteomes" id="UP000077255"/>
    </source>
</evidence>
<gene>
    <name evidence="2" type="ORF">ATSB10_00180</name>
</gene>
<feature type="signal peptide" evidence="1">
    <location>
        <begin position="1"/>
        <end position="25"/>
    </location>
</feature>
<sequence>MKYGKAIHLTLIAGLLAGAAPLASAADEGSPYVRIGADYSSGKYGLDTRTNIWDVPLSVGYKGSAWSASLTVPYLHVSGPANVIPGIGVVSNTNPQGRGRGRGGAGAVVTTPSTTLSGTASGIGDVVAQATYHAIENRDAGFGLDLTGRIKFGTASADKGLGTGKSDYTGAVDLYKTLGAAWTAFGGVAYTDFGSSSYIRLNNVWSANAGIDHAFGQGDSAGLYLFYQERAADTAYARREATLYFNHKVSEHWGLRGYVLGGFADGSPDYGAGMSARFSF</sequence>
<dbReference type="KEGG" id="dtx:ATSB10_00180"/>
<evidence type="ECO:0000256" key="1">
    <source>
        <dbReference type="SAM" id="SignalP"/>
    </source>
</evidence>
<dbReference type="STRING" id="445710.ATSB10_00180"/>
<protein>
    <recommendedName>
        <fullName evidence="4">Transporter</fullName>
    </recommendedName>
</protein>
<dbReference type="Proteomes" id="UP000077255">
    <property type="component" value="Chromosome"/>
</dbReference>
<keyword evidence="1" id="KW-0732">Signal</keyword>
<evidence type="ECO:0000313" key="2">
    <source>
        <dbReference type="EMBL" id="AND67472.1"/>
    </source>
</evidence>
<proteinExistence type="predicted"/>
<dbReference type="EMBL" id="CP014841">
    <property type="protein sequence ID" value="AND67472.1"/>
    <property type="molecule type" value="Genomic_DNA"/>
</dbReference>
<dbReference type="PATRIC" id="fig|445710.3.peg.18"/>
<dbReference type="OrthoDB" id="194048at2"/>
<name>A0A160MY21_9GAMM</name>
<organism evidence="2 3">
    <name type="scientific">Dyella thiooxydans</name>
    <dbReference type="NCBI Taxonomy" id="445710"/>
    <lineage>
        <taxon>Bacteria</taxon>
        <taxon>Pseudomonadati</taxon>
        <taxon>Pseudomonadota</taxon>
        <taxon>Gammaproteobacteria</taxon>
        <taxon>Lysobacterales</taxon>
        <taxon>Rhodanobacteraceae</taxon>
        <taxon>Dyella</taxon>
    </lineage>
</organism>